<keyword evidence="3" id="KW-0862">Zinc</keyword>
<keyword evidence="2 4" id="KW-0863">Zinc-finger</keyword>
<evidence type="ECO:0000259" key="5">
    <source>
        <dbReference type="PROSITE" id="PS50865"/>
    </source>
</evidence>
<sequence>MSKNVNDIVRRCFSCGKLPAKSLKCGACHLVNYCSATCQKKDWSRHKLCCKQIRPLMEGEFMLQPGSHKVIQLRRRGTSDGNPNRINQEAEQISPQARRLKQGECWDQAVAMYTRCLELDCYNHWYSFQRAETLWMAANKGHGALKILDLAIEDAKYTINLDRKCQPAWSLLIRCLIDSMDLEQAGIVCEDAIRFFPRGAERHDMFKGMRIEIRQKKQQSQNWDSTRFYEVADDKDSMYFFYSAGMIKEGHPEVLAVDLPHPYPCSDRIMKQLRKEKEKHGSFPFTLGTSIWIKKNKQWVSPIPVTSKQQRKQIFKRLMTKTDPKSKVVVLKVDSTSKENRPQPLTQEQAEAYIDEIVKNASQVQAMYNRGEKLVAESFIASLEIIEID</sequence>
<keyword evidence="1" id="KW-0479">Metal-binding</keyword>
<protein>
    <recommendedName>
        <fullName evidence="5">MYND-type domain-containing protein</fullName>
    </recommendedName>
</protein>
<gene>
    <name evidence="6" type="ORF">QTG54_006015</name>
</gene>
<dbReference type="Gene3D" id="1.25.40.10">
    <property type="entry name" value="Tetratricopeptide repeat domain"/>
    <property type="match status" value="1"/>
</dbReference>
<evidence type="ECO:0000313" key="7">
    <source>
        <dbReference type="Proteomes" id="UP001224775"/>
    </source>
</evidence>
<keyword evidence="7" id="KW-1185">Reference proteome</keyword>
<organism evidence="6 7">
    <name type="scientific">Skeletonema marinoi</name>
    <dbReference type="NCBI Taxonomy" id="267567"/>
    <lineage>
        <taxon>Eukaryota</taxon>
        <taxon>Sar</taxon>
        <taxon>Stramenopiles</taxon>
        <taxon>Ochrophyta</taxon>
        <taxon>Bacillariophyta</taxon>
        <taxon>Coscinodiscophyceae</taxon>
        <taxon>Thalassiosirophycidae</taxon>
        <taxon>Thalassiosirales</taxon>
        <taxon>Skeletonemataceae</taxon>
        <taxon>Skeletonema</taxon>
        <taxon>Skeletonema marinoi-dohrnii complex</taxon>
    </lineage>
</organism>
<dbReference type="Proteomes" id="UP001224775">
    <property type="component" value="Unassembled WGS sequence"/>
</dbReference>
<dbReference type="SUPFAM" id="SSF144232">
    <property type="entry name" value="HIT/MYND zinc finger-like"/>
    <property type="match status" value="1"/>
</dbReference>
<dbReference type="InterPro" id="IPR011990">
    <property type="entry name" value="TPR-like_helical_dom_sf"/>
</dbReference>
<evidence type="ECO:0000256" key="2">
    <source>
        <dbReference type="ARBA" id="ARBA00022771"/>
    </source>
</evidence>
<proteinExistence type="predicted"/>
<dbReference type="SUPFAM" id="SSF48452">
    <property type="entry name" value="TPR-like"/>
    <property type="match status" value="1"/>
</dbReference>
<dbReference type="InterPro" id="IPR002893">
    <property type="entry name" value="Znf_MYND"/>
</dbReference>
<dbReference type="PROSITE" id="PS50865">
    <property type="entry name" value="ZF_MYND_2"/>
    <property type="match status" value="1"/>
</dbReference>
<dbReference type="Gene3D" id="6.10.140.2220">
    <property type="match status" value="1"/>
</dbReference>
<evidence type="ECO:0000256" key="1">
    <source>
        <dbReference type="ARBA" id="ARBA00022723"/>
    </source>
</evidence>
<dbReference type="GO" id="GO:0008270">
    <property type="term" value="F:zinc ion binding"/>
    <property type="evidence" value="ECO:0007669"/>
    <property type="project" value="UniProtKB-KW"/>
</dbReference>
<name>A0AAD8YBG7_9STRA</name>
<dbReference type="EMBL" id="JATAAI010000009">
    <property type="protein sequence ID" value="KAK1743394.1"/>
    <property type="molecule type" value="Genomic_DNA"/>
</dbReference>
<evidence type="ECO:0000256" key="3">
    <source>
        <dbReference type="ARBA" id="ARBA00022833"/>
    </source>
</evidence>
<reference evidence="6" key="1">
    <citation type="submission" date="2023-06" db="EMBL/GenBank/DDBJ databases">
        <title>Survivors Of The Sea: Transcriptome response of Skeletonema marinoi to long-term dormancy.</title>
        <authorList>
            <person name="Pinder M.I.M."/>
            <person name="Kourtchenko O."/>
            <person name="Robertson E.K."/>
            <person name="Larsson T."/>
            <person name="Maumus F."/>
            <person name="Osuna-Cruz C.M."/>
            <person name="Vancaester E."/>
            <person name="Stenow R."/>
            <person name="Vandepoele K."/>
            <person name="Ploug H."/>
            <person name="Bruchert V."/>
            <person name="Godhe A."/>
            <person name="Topel M."/>
        </authorList>
    </citation>
    <scope>NUCLEOTIDE SEQUENCE</scope>
    <source>
        <strain evidence="6">R05AC</strain>
    </source>
</reference>
<dbReference type="AlphaFoldDB" id="A0AAD8YBG7"/>
<dbReference type="PROSITE" id="PS01360">
    <property type="entry name" value="ZF_MYND_1"/>
    <property type="match status" value="1"/>
</dbReference>
<evidence type="ECO:0000313" key="6">
    <source>
        <dbReference type="EMBL" id="KAK1743394.1"/>
    </source>
</evidence>
<accession>A0AAD8YBG7</accession>
<evidence type="ECO:0000256" key="4">
    <source>
        <dbReference type="PROSITE-ProRule" id="PRU00134"/>
    </source>
</evidence>
<comment type="caution">
    <text evidence="6">The sequence shown here is derived from an EMBL/GenBank/DDBJ whole genome shotgun (WGS) entry which is preliminary data.</text>
</comment>
<dbReference type="Pfam" id="PF01753">
    <property type="entry name" value="zf-MYND"/>
    <property type="match status" value="1"/>
</dbReference>
<feature type="domain" description="MYND-type" evidence="5">
    <location>
        <begin position="12"/>
        <end position="50"/>
    </location>
</feature>